<dbReference type="InterPro" id="IPR030374">
    <property type="entry name" value="PABS"/>
</dbReference>
<keyword evidence="3" id="KW-0620">Polyamine biosynthesis</keyword>
<evidence type="ECO:0000256" key="3">
    <source>
        <dbReference type="PROSITE-ProRule" id="PRU00354"/>
    </source>
</evidence>
<dbReference type="PROSITE" id="PS51006">
    <property type="entry name" value="PABS_2"/>
    <property type="match status" value="1"/>
</dbReference>
<evidence type="ECO:0000259" key="4">
    <source>
        <dbReference type="PROSITE" id="PS51006"/>
    </source>
</evidence>
<dbReference type="Gene3D" id="2.30.140.10">
    <property type="entry name" value="Spermidine synthase, tetramerisation domain"/>
    <property type="match status" value="1"/>
</dbReference>
<evidence type="ECO:0000256" key="1">
    <source>
        <dbReference type="ARBA" id="ARBA00007867"/>
    </source>
</evidence>
<comment type="similarity">
    <text evidence="1">Belongs to the spermidine/spermine synthase family.</text>
</comment>
<dbReference type="Pfam" id="PF17284">
    <property type="entry name" value="Spermine_synt_N"/>
    <property type="match status" value="1"/>
</dbReference>
<evidence type="ECO:0000313" key="5">
    <source>
        <dbReference type="EMBL" id="CAD7410008.1"/>
    </source>
</evidence>
<accession>A0A7R9DB82</accession>
<protein>
    <recommendedName>
        <fullName evidence="4">PABS domain-containing protein</fullName>
    </recommendedName>
</protein>
<reference evidence="5" key="1">
    <citation type="submission" date="2020-11" db="EMBL/GenBank/DDBJ databases">
        <authorList>
            <person name="Tran Van P."/>
        </authorList>
    </citation>
    <scope>NUCLEOTIDE SEQUENCE</scope>
</reference>
<dbReference type="InterPro" id="IPR037163">
    <property type="entry name" value="Spermidine_synt_N_sf"/>
</dbReference>
<proteinExistence type="inferred from homology"/>
<dbReference type="GO" id="GO:0006596">
    <property type="term" value="P:polyamine biosynthetic process"/>
    <property type="evidence" value="ECO:0007669"/>
    <property type="project" value="UniProtKB-UniRule"/>
</dbReference>
<comment type="caution">
    <text evidence="3">Lacks conserved residue(s) required for the propagation of feature annotation.</text>
</comment>
<dbReference type="GO" id="GO:0016740">
    <property type="term" value="F:transferase activity"/>
    <property type="evidence" value="ECO:0007669"/>
    <property type="project" value="UniProtKB-UniRule"/>
</dbReference>
<dbReference type="SUPFAM" id="SSF53335">
    <property type="entry name" value="S-adenosyl-L-methionine-dependent methyltransferases"/>
    <property type="match status" value="1"/>
</dbReference>
<dbReference type="EMBL" id="OD004466">
    <property type="protein sequence ID" value="CAD7410008.1"/>
    <property type="molecule type" value="Genomic_DNA"/>
</dbReference>
<evidence type="ECO:0000256" key="2">
    <source>
        <dbReference type="ARBA" id="ARBA00022679"/>
    </source>
</evidence>
<dbReference type="AlphaFoldDB" id="A0A7R9DB82"/>
<dbReference type="InterPro" id="IPR029063">
    <property type="entry name" value="SAM-dependent_MTases_sf"/>
</dbReference>
<feature type="domain" description="PABS" evidence="4">
    <location>
        <begin position="38"/>
        <end position="76"/>
    </location>
</feature>
<keyword evidence="2 3" id="KW-0808">Transferase</keyword>
<gene>
    <name evidence="5" type="ORF">TPSB3V08_LOCUS7139</name>
</gene>
<dbReference type="InterPro" id="IPR035246">
    <property type="entry name" value="Spermidine_synt_N"/>
</dbReference>
<name>A0A7R9DB82_TIMPO</name>
<organism evidence="5">
    <name type="scientific">Timema poppense</name>
    <name type="common">Walking stick</name>
    <dbReference type="NCBI Taxonomy" id="170557"/>
    <lineage>
        <taxon>Eukaryota</taxon>
        <taxon>Metazoa</taxon>
        <taxon>Ecdysozoa</taxon>
        <taxon>Arthropoda</taxon>
        <taxon>Hexapoda</taxon>
        <taxon>Insecta</taxon>
        <taxon>Pterygota</taxon>
        <taxon>Neoptera</taxon>
        <taxon>Polyneoptera</taxon>
        <taxon>Phasmatodea</taxon>
        <taxon>Timematodea</taxon>
        <taxon>Timematoidea</taxon>
        <taxon>Timematidae</taxon>
        <taxon>Timema</taxon>
    </lineage>
</organism>
<sequence>MLFYGYEAWVCQEKHKSKVNAVGMRYLRNVRGMNGLKKGWFSELSSLWPGISQSLEVSEVLHSEKSDFQDILVLQT</sequence>